<accession>A0A078M908</accession>
<keyword evidence="1" id="KW-0812">Transmembrane</keyword>
<dbReference type="AlphaFoldDB" id="A0A078M908"/>
<dbReference type="RefSeq" id="WP_035811313.1">
    <property type="nucleotide sequence ID" value="NZ_CCSE01000001.1"/>
</dbReference>
<keyword evidence="1" id="KW-0472">Membrane</keyword>
<dbReference type="EMBL" id="CCSE01000001">
    <property type="protein sequence ID" value="CEA03928.1"/>
    <property type="molecule type" value="Genomic_DNA"/>
</dbReference>
<organism evidence="2 3">
    <name type="scientific">Jeotgalicoccus saudimassiliensis</name>
    <dbReference type="NCBI Taxonomy" id="1461582"/>
    <lineage>
        <taxon>Bacteria</taxon>
        <taxon>Bacillati</taxon>
        <taxon>Bacillota</taxon>
        <taxon>Bacilli</taxon>
        <taxon>Bacillales</taxon>
        <taxon>Staphylococcaceae</taxon>
        <taxon>Jeotgalicoccus</taxon>
    </lineage>
</organism>
<dbReference type="HOGENOM" id="CLU_2666200_0_0_9"/>
<name>A0A078M908_9STAP</name>
<keyword evidence="3" id="KW-1185">Reference proteome</keyword>
<evidence type="ECO:0000256" key="1">
    <source>
        <dbReference type="SAM" id="Phobius"/>
    </source>
</evidence>
<proteinExistence type="predicted"/>
<gene>
    <name evidence="2" type="ORF">BN1048_02258</name>
</gene>
<dbReference type="Proteomes" id="UP000044136">
    <property type="component" value="Unassembled WGS sequence"/>
</dbReference>
<reference evidence="2 3" key="1">
    <citation type="submission" date="2014-07" db="EMBL/GenBank/DDBJ databases">
        <authorList>
            <person name="Urmite Genomes Urmite Genomes"/>
        </authorList>
    </citation>
    <scope>NUCLEOTIDE SEQUENCE [LARGE SCALE GENOMIC DNA]</scope>
    <source>
        <strain evidence="2 3">13MG44_air</strain>
    </source>
</reference>
<feature type="transmembrane region" description="Helical" evidence="1">
    <location>
        <begin position="25"/>
        <end position="44"/>
    </location>
</feature>
<protein>
    <submittedName>
        <fullName evidence="2">Uncharacterized protein</fullName>
    </submittedName>
</protein>
<dbReference type="OrthoDB" id="2418339at2"/>
<sequence length="75" mass="8924">MLRIFCVAIPVLVLLLPLFMADNIVWILNILLTSLGTIFGYINYKYRKDKVWLAVMIVNIILFLYYIYETINFFI</sequence>
<feature type="transmembrane region" description="Helical" evidence="1">
    <location>
        <begin position="51"/>
        <end position="68"/>
    </location>
</feature>
<evidence type="ECO:0000313" key="3">
    <source>
        <dbReference type="Proteomes" id="UP000044136"/>
    </source>
</evidence>
<evidence type="ECO:0000313" key="2">
    <source>
        <dbReference type="EMBL" id="CEA03928.1"/>
    </source>
</evidence>
<keyword evidence="1" id="KW-1133">Transmembrane helix</keyword>